<dbReference type="OrthoDB" id="5396561at2"/>
<gene>
    <name evidence="2" type="ORF">SAMN02745165_00813</name>
</gene>
<proteinExistence type="predicted"/>
<sequence>MKKHYKVHIALMTCLAILLGMAGVTFAAHPPVTLKDVGNQPIAVGSDAAYSPKQTCGGCHDYDSIEQHSYHALLGSNELKGWMAYNPNSPDKYKAGVAAKGKSWVQTPGHVGKW</sequence>
<evidence type="ECO:0000313" key="2">
    <source>
        <dbReference type="EMBL" id="SHI76965.1"/>
    </source>
</evidence>
<keyword evidence="1" id="KW-0732">Signal</keyword>
<organism evidence="2 3">
    <name type="scientific">Malonomonas rubra DSM 5091</name>
    <dbReference type="NCBI Taxonomy" id="1122189"/>
    <lineage>
        <taxon>Bacteria</taxon>
        <taxon>Pseudomonadati</taxon>
        <taxon>Thermodesulfobacteriota</taxon>
        <taxon>Desulfuromonadia</taxon>
        <taxon>Desulfuromonadales</taxon>
        <taxon>Geopsychrobacteraceae</taxon>
        <taxon>Malonomonas</taxon>
    </lineage>
</organism>
<keyword evidence="3" id="KW-1185">Reference proteome</keyword>
<dbReference type="RefSeq" id="WP_084091733.1">
    <property type="nucleotide sequence ID" value="NZ_FQZT01000002.1"/>
</dbReference>
<name>A0A1M6DUW3_MALRU</name>
<accession>A0A1M6DUW3</accession>
<evidence type="ECO:0000313" key="3">
    <source>
        <dbReference type="Proteomes" id="UP000184171"/>
    </source>
</evidence>
<reference evidence="2 3" key="1">
    <citation type="submission" date="2016-11" db="EMBL/GenBank/DDBJ databases">
        <authorList>
            <person name="Jaros S."/>
            <person name="Januszkiewicz K."/>
            <person name="Wedrychowicz H."/>
        </authorList>
    </citation>
    <scope>NUCLEOTIDE SEQUENCE [LARGE SCALE GENOMIC DNA]</scope>
    <source>
        <strain evidence="2 3">DSM 5091</strain>
    </source>
</reference>
<evidence type="ECO:0000256" key="1">
    <source>
        <dbReference type="SAM" id="SignalP"/>
    </source>
</evidence>
<feature type="chain" id="PRO_5012725771" evidence="1">
    <location>
        <begin position="28"/>
        <end position="114"/>
    </location>
</feature>
<dbReference type="Proteomes" id="UP000184171">
    <property type="component" value="Unassembled WGS sequence"/>
</dbReference>
<dbReference type="AlphaFoldDB" id="A0A1M6DUW3"/>
<feature type="signal peptide" evidence="1">
    <location>
        <begin position="1"/>
        <end position="27"/>
    </location>
</feature>
<protein>
    <submittedName>
        <fullName evidence="2">Uncharacterized protein</fullName>
    </submittedName>
</protein>
<dbReference type="EMBL" id="FQZT01000002">
    <property type="protein sequence ID" value="SHI76965.1"/>
    <property type="molecule type" value="Genomic_DNA"/>
</dbReference>